<dbReference type="PANTHER" id="PTHR31890">
    <property type="entry name" value="PLANT INVERTASE/PECTIN METHYLESTERASE INHIBITOR SUPERFAMILY PROTEIN"/>
    <property type="match status" value="1"/>
</dbReference>
<evidence type="ECO:0000313" key="3">
    <source>
        <dbReference type="Proteomes" id="UP001386955"/>
    </source>
</evidence>
<gene>
    <name evidence="2" type="ORF">VNO78_19652</name>
</gene>
<keyword evidence="1" id="KW-0732">Signal</keyword>
<dbReference type="GO" id="GO:0004857">
    <property type="term" value="F:enzyme inhibitor activity"/>
    <property type="evidence" value="ECO:0007669"/>
    <property type="project" value="InterPro"/>
</dbReference>
<reference evidence="2 3" key="1">
    <citation type="submission" date="2024-01" db="EMBL/GenBank/DDBJ databases">
        <title>The genomes of 5 underutilized Papilionoideae crops provide insights into root nodulation and disease resistanc.</title>
        <authorList>
            <person name="Jiang F."/>
        </authorList>
    </citation>
    <scope>NUCLEOTIDE SEQUENCE [LARGE SCALE GENOMIC DNA]</scope>
    <source>
        <strain evidence="2">DUOXIRENSHENG_FW03</strain>
        <tissue evidence="2">Leaves</tissue>
    </source>
</reference>
<dbReference type="InterPro" id="IPR006501">
    <property type="entry name" value="Pectinesterase_inhib_dom"/>
</dbReference>
<comment type="caution">
    <text evidence="2">The sequence shown here is derived from an EMBL/GenBank/DDBJ whole genome shotgun (WGS) entry which is preliminary data.</text>
</comment>
<accession>A0AAN9XGF3</accession>
<dbReference type="InterPro" id="IPR034088">
    <property type="entry name" value="Pla_a_1-like"/>
</dbReference>
<evidence type="ECO:0000256" key="1">
    <source>
        <dbReference type="SAM" id="SignalP"/>
    </source>
</evidence>
<evidence type="ECO:0008006" key="4">
    <source>
        <dbReference type="Google" id="ProtNLM"/>
    </source>
</evidence>
<evidence type="ECO:0000313" key="2">
    <source>
        <dbReference type="EMBL" id="KAK7391240.1"/>
    </source>
</evidence>
<dbReference type="EMBL" id="JAYMYS010000005">
    <property type="protein sequence ID" value="KAK7391240.1"/>
    <property type="molecule type" value="Genomic_DNA"/>
</dbReference>
<dbReference type="InterPro" id="IPR035513">
    <property type="entry name" value="Invertase/methylesterase_inhib"/>
</dbReference>
<protein>
    <recommendedName>
        <fullName evidence="4">Pectinesterase inhibitor domain-containing protein</fullName>
    </recommendedName>
</protein>
<organism evidence="2 3">
    <name type="scientific">Psophocarpus tetragonolobus</name>
    <name type="common">Winged bean</name>
    <name type="synonym">Dolichos tetragonolobus</name>
    <dbReference type="NCBI Taxonomy" id="3891"/>
    <lineage>
        <taxon>Eukaryota</taxon>
        <taxon>Viridiplantae</taxon>
        <taxon>Streptophyta</taxon>
        <taxon>Embryophyta</taxon>
        <taxon>Tracheophyta</taxon>
        <taxon>Spermatophyta</taxon>
        <taxon>Magnoliopsida</taxon>
        <taxon>eudicotyledons</taxon>
        <taxon>Gunneridae</taxon>
        <taxon>Pentapetalae</taxon>
        <taxon>rosids</taxon>
        <taxon>fabids</taxon>
        <taxon>Fabales</taxon>
        <taxon>Fabaceae</taxon>
        <taxon>Papilionoideae</taxon>
        <taxon>50 kb inversion clade</taxon>
        <taxon>NPAAA clade</taxon>
        <taxon>indigoferoid/millettioid clade</taxon>
        <taxon>Phaseoleae</taxon>
        <taxon>Psophocarpus</taxon>
    </lineage>
</organism>
<dbReference type="SUPFAM" id="SSF101148">
    <property type="entry name" value="Plant invertase/pectin methylesterase inhibitor"/>
    <property type="match status" value="1"/>
</dbReference>
<feature type="signal peptide" evidence="1">
    <location>
        <begin position="1"/>
        <end position="21"/>
    </location>
</feature>
<dbReference type="Proteomes" id="UP001386955">
    <property type="component" value="Unassembled WGS sequence"/>
</dbReference>
<feature type="chain" id="PRO_5042848873" description="Pectinesterase inhibitor domain-containing protein" evidence="1">
    <location>
        <begin position="22"/>
        <end position="178"/>
    </location>
</feature>
<dbReference type="CDD" id="cd15795">
    <property type="entry name" value="PMEI-Pla_a_1_like"/>
    <property type="match status" value="1"/>
</dbReference>
<name>A0AAN9XGF3_PSOTE</name>
<proteinExistence type="predicted"/>
<sequence length="178" mass="18458">MNALVLSLALILIANAPSANGRGHGHGHHQGLVGQICMEVMQDKGTCVELLEAADPKIAEAKDFNELSTAVLELAVSKGVDGQNFLKGLAQLNSSPALEQCAHFHYDGVVASFKSALGELKDDPQTASYDAKVAGDGPDGCDRALAAANINNPAITALNHEISLLSQVAFEAVSKLSG</sequence>
<dbReference type="AlphaFoldDB" id="A0AAN9XGF3"/>
<keyword evidence="3" id="KW-1185">Reference proteome</keyword>
<dbReference type="PANTHER" id="PTHR31890:SF24">
    <property type="entry name" value="PLANT INVERTASE_PECTIN METHYLESTERASE INHIBITOR PROTEIN"/>
    <property type="match status" value="1"/>
</dbReference>
<dbReference type="NCBIfam" id="TIGR01614">
    <property type="entry name" value="PME_inhib"/>
    <property type="match status" value="1"/>
</dbReference>
<dbReference type="Gene3D" id="1.20.140.40">
    <property type="entry name" value="Invertase/pectin methylesterase inhibitor family protein"/>
    <property type="match status" value="1"/>
</dbReference>